<dbReference type="SUPFAM" id="SSF56436">
    <property type="entry name" value="C-type lectin-like"/>
    <property type="match status" value="1"/>
</dbReference>
<dbReference type="Gene3D" id="2.60.120.260">
    <property type="entry name" value="Galactose-binding domain-like"/>
    <property type="match status" value="1"/>
</dbReference>
<keyword evidence="1" id="KW-1015">Disulfide bond</keyword>
<dbReference type="Pfam" id="PF00059">
    <property type="entry name" value="Lectin_C"/>
    <property type="match status" value="1"/>
</dbReference>
<dbReference type="PROSITE" id="PS50041">
    <property type="entry name" value="C_TYPE_LECTIN_2"/>
    <property type="match status" value="1"/>
</dbReference>
<keyword evidence="4" id="KW-1185">Reference proteome</keyword>
<protein>
    <submittedName>
        <fullName evidence="3">Uncharacterized protein LOC117807966 isoform X2</fullName>
    </submittedName>
</protein>
<accession>A0AAV1HNI6</accession>
<name>A0AAV1HNI6_XYRNO</name>
<evidence type="ECO:0000313" key="3">
    <source>
        <dbReference type="EMBL" id="CAJ1087522.1"/>
    </source>
</evidence>
<dbReference type="EMBL" id="OY660887">
    <property type="protein sequence ID" value="CAJ1087522.1"/>
    <property type="molecule type" value="Genomic_DNA"/>
</dbReference>
<evidence type="ECO:0000256" key="1">
    <source>
        <dbReference type="ARBA" id="ARBA00023157"/>
    </source>
</evidence>
<dbReference type="PROSITE" id="PS00615">
    <property type="entry name" value="C_TYPE_LECTIN_1"/>
    <property type="match status" value="1"/>
</dbReference>
<reference evidence="3" key="1">
    <citation type="submission" date="2023-08" db="EMBL/GenBank/DDBJ databases">
        <authorList>
            <person name="Alioto T."/>
            <person name="Alioto T."/>
            <person name="Gomez Garrido J."/>
        </authorList>
    </citation>
    <scope>NUCLEOTIDE SEQUENCE</scope>
</reference>
<dbReference type="CDD" id="cd00037">
    <property type="entry name" value="CLECT"/>
    <property type="match status" value="1"/>
</dbReference>
<dbReference type="AlphaFoldDB" id="A0AAV1HNI6"/>
<feature type="domain" description="C-type lectin" evidence="2">
    <location>
        <begin position="111"/>
        <end position="214"/>
    </location>
</feature>
<dbReference type="Gene3D" id="3.10.100.10">
    <property type="entry name" value="Mannose-Binding Protein A, subunit A"/>
    <property type="match status" value="1"/>
</dbReference>
<dbReference type="Proteomes" id="UP001178508">
    <property type="component" value="Chromosome 24"/>
</dbReference>
<evidence type="ECO:0000259" key="2">
    <source>
        <dbReference type="PROSITE" id="PS50041"/>
    </source>
</evidence>
<dbReference type="InterPro" id="IPR018378">
    <property type="entry name" value="C-type_lectin_CS"/>
</dbReference>
<gene>
    <name evidence="3" type="ORF">XNOV1_A013419</name>
</gene>
<organism evidence="3 4">
    <name type="scientific">Xyrichtys novacula</name>
    <name type="common">Pearly razorfish</name>
    <name type="synonym">Hemipteronotus novacula</name>
    <dbReference type="NCBI Taxonomy" id="13765"/>
    <lineage>
        <taxon>Eukaryota</taxon>
        <taxon>Metazoa</taxon>
        <taxon>Chordata</taxon>
        <taxon>Craniata</taxon>
        <taxon>Vertebrata</taxon>
        <taxon>Euteleostomi</taxon>
        <taxon>Actinopterygii</taxon>
        <taxon>Neopterygii</taxon>
        <taxon>Teleostei</taxon>
        <taxon>Neoteleostei</taxon>
        <taxon>Acanthomorphata</taxon>
        <taxon>Eupercaria</taxon>
        <taxon>Labriformes</taxon>
        <taxon>Labridae</taxon>
        <taxon>Xyrichtys</taxon>
    </lineage>
</organism>
<dbReference type="InterPro" id="IPR001304">
    <property type="entry name" value="C-type_lectin-like"/>
</dbReference>
<dbReference type="SUPFAM" id="SSF49785">
    <property type="entry name" value="Galactose-binding domain-like"/>
    <property type="match status" value="1"/>
</dbReference>
<proteinExistence type="predicted"/>
<dbReference type="PANTHER" id="PTHR45784">
    <property type="entry name" value="C-TYPE LECTIN DOMAIN FAMILY 20 MEMBER A-RELATED"/>
    <property type="match status" value="1"/>
</dbReference>
<dbReference type="InterPro" id="IPR016187">
    <property type="entry name" value="CTDL_fold"/>
</dbReference>
<evidence type="ECO:0000313" key="4">
    <source>
        <dbReference type="Proteomes" id="UP001178508"/>
    </source>
</evidence>
<dbReference type="InterPro" id="IPR016186">
    <property type="entry name" value="C-type_lectin-like/link_sf"/>
</dbReference>
<dbReference type="InterPro" id="IPR008979">
    <property type="entry name" value="Galactose-bd-like_sf"/>
</dbReference>
<sequence>MLVPVHRLHHWWSLLLPAVYRITEIAITIKLPGEQRCATIPSIAAGGRRSFVCNGMIGRLINVKLESTDTGSVLTMCELEAYGELAAPSPSFSAVVSGRGVEVVEKKLCCSDALFYCRDFYWDLLSIRSEEEQREVEGVLRNVSFPLTEHVWLGLRRYLKADTWFWMPGATESYNNFETKPSWWSSSRCGAMNTSNEYSWWDRPCEEHLHFICLRDIQPNKKRVEFYSSARP</sequence>
<dbReference type="SMART" id="SM00034">
    <property type="entry name" value="CLECT"/>
    <property type="match status" value="1"/>
</dbReference>
<dbReference type="PANTHER" id="PTHR45784:SF3">
    <property type="entry name" value="C-TYPE LECTIN DOMAIN FAMILY 4 MEMBER K-LIKE-RELATED"/>
    <property type="match status" value="1"/>
</dbReference>